<sequence length="151" mass="16096">MSEGTDRPNPEADADAWARACAEDLAAEQARRRGATGDRPGTAAEELRKLAEAVVEKVSELGSPAAATAAHTVIAQVKAVTDTVRERNPEVFEHLSAAGGEILAAYRAMVRGQESRWTRTRDRATEPGPTPRSDRPSDGGEPSGPEHIDLD</sequence>
<reference evidence="3" key="1">
    <citation type="submission" date="2011-12" db="EMBL/GenBank/DDBJ databases">
        <title>Complete genome sequence of Streptomyces cattleya strain DSM 46488.</title>
        <authorList>
            <person name="Ou H.-Y."/>
            <person name="Li P."/>
            <person name="Zhao C."/>
            <person name="O'Hagan D."/>
            <person name="Deng Z."/>
        </authorList>
    </citation>
    <scope>NUCLEOTIDE SEQUENCE [LARGE SCALE GENOMIC DNA]</scope>
    <source>
        <strain evidence="3">ATCC 35852 / DSM 46488 / JCM 4925 / NBRC 14057 / NRRL 8057</strain>
    </source>
</reference>
<dbReference type="KEGG" id="scy:SCATT_12550"/>
<feature type="compositionally biased region" description="Basic and acidic residues" evidence="1">
    <location>
        <begin position="132"/>
        <end position="151"/>
    </location>
</feature>
<dbReference type="EMBL" id="CP003219">
    <property type="protein sequence ID" value="AEW93626.1"/>
    <property type="molecule type" value="Genomic_DNA"/>
</dbReference>
<evidence type="ECO:0000313" key="2">
    <source>
        <dbReference type="EMBL" id="AEW93626.1"/>
    </source>
</evidence>
<feature type="compositionally biased region" description="Basic and acidic residues" evidence="1">
    <location>
        <begin position="113"/>
        <end position="125"/>
    </location>
</feature>
<dbReference type="eggNOG" id="ENOG50340VK">
    <property type="taxonomic scope" value="Bacteria"/>
</dbReference>
<dbReference type="InterPro" id="IPR035183">
    <property type="entry name" value="DUF5304"/>
</dbReference>
<organism evidence="2 3">
    <name type="scientific">Streptantibioticus cattleyicolor (strain ATCC 35852 / DSM 46488 / JCM 4925 / NBRC 14057 / NRRL 8057)</name>
    <name type="common">Streptomyces cattleya</name>
    <dbReference type="NCBI Taxonomy" id="1003195"/>
    <lineage>
        <taxon>Bacteria</taxon>
        <taxon>Bacillati</taxon>
        <taxon>Actinomycetota</taxon>
        <taxon>Actinomycetes</taxon>
        <taxon>Kitasatosporales</taxon>
        <taxon>Streptomycetaceae</taxon>
        <taxon>Streptantibioticus</taxon>
    </lineage>
</organism>
<dbReference type="Proteomes" id="UP000007842">
    <property type="component" value="Chromosome"/>
</dbReference>
<dbReference type="RefSeq" id="WP_014142013.1">
    <property type="nucleotide sequence ID" value="NC_016111.1"/>
</dbReference>
<dbReference type="HOGENOM" id="CLU_120031_0_0_11"/>
<gene>
    <name evidence="2" type="ordered locus">SCATT_12550</name>
</gene>
<evidence type="ECO:0000313" key="3">
    <source>
        <dbReference type="Proteomes" id="UP000007842"/>
    </source>
</evidence>
<protein>
    <recommendedName>
        <fullName evidence="4">DUF5304 domain-containing protein</fullName>
    </recommendedName>
</protein>
<accession>F8K0W1</accession>
<dbReference type="KEGG" id="sct:SCAT_1255"/>
<accession>G8WTI3</accession>
<dbReference type="STRING" id="1003195.SCATT_12550"/>
<evidence type="ECO:0000256" key="1">
    <source>
        <dbReference type="SAM" id="MobiDB-lite"/>
    </source>
</evidence>
<evidence type="ECO:0008006" key="4">
    <source>
        <dbReference type="Google" id="ProtNLM"/>
    </source>
</evidence>
<dbReference type="PATRIC" id="fig|1003195.11.peg.2841"/>
<proteinExistence type="predicted"/>
<feature type="region of interest" description="Disordered" evidence="1">
    <location>
        <begin position="111"/>
        <end position="151"/>
    </location>
</feature>
<name>F8K0W1_STREN</name>
<dbReference type="AlphaFoldDB" id="F8K0W1"/>
<dbReference type="OrthoDB" id="3853386at2"/>
<keyword evidence="3" id="KW-1185">Reference proteome</keyword>
<dbReference type="Pfam" id="PF17230">
    <property type="entry name" value="DUF5304"/>
    <property type="match status" value="1"/>
</dbReference>